<evidence type="ECO:0000313" key="2">
    <source>
        <dbReference type="EMBL" id="SFH98027.1"/>
    </source>
</evidence>
<sequence length="83" mass="9525">MDKDKFQNISDDVLLKEQKKLKNLNKIYGIVLLLLLVSSIYLGLKKGNFTMIAVCLGLFSIFVVNFQSLRDFKKEVEKRNLGS</sequence>
<keyword evidence="1" id="KW-0812">Transmembrane</keyword>
<protein>
    <submittedName>
        <fullName evidence="2">Uncharacterized protein</fullName>
    </submittedName>
</protein>
<dbReference type="STRING" id="1125876.SAMN05443292_1066"/>
<keyword evidence="3" id="KW-1185">Reference proteome</keyword>
<evidence type="ECO:0000313" key="3">
    <source>
        <dbReference type="Proteomes" id="UP000198931"/>
    </source>
</evidence>
<dbReference type="RefSeq" id="WP_090079057.1">
    <property type="nucleotide sequence ID" value="NZ_FOQT01000001.1"/>
</dbReference>
<gene>
    <name evidence="2" type="ORF">SAMN05443292_1066</name>
</gene>
<proteinExistence type="predicted"/>
<dbReference type="Proteomes" id="UP000198931">
    <property type="component" value="Unassembled WGS sequence"/>
</dbReference>
<feature type="transmembrane region" description="Helical" evidence="1">
    <location>
        <begin position="50"/>
        <end position="69"/>
    </location>
</feature>
<keyword evidence="1" id="KW-1133">Transmembrane helix</keyword>
<dbReference type="EMBL" id="FOQT01000001">
    <property type="protein sequence ID" value="SFH98027.1"/>
    <property type="molecule type" value="Genomic_DNA"/>
</dbReference>
<keyword evidence="1" id="KW-0472">Membrane</keyword>
<name>A0A1I3EGF3_9FLAO</name>
<reference evidence="2 3" key="1">
    <citation type="submission" date="2016-10" db="EMBL/GenBank/DDBJ databases">
        <authorList>
            <person name="de Groot N.N."/>
        </authorList>
    </citation>
    <scope>NUCLEOTIDE SEQUENCE [LARGE SCALE GENOMIC DNA]</scope>
    <source>
        <strain evidence="2 3">DSM 26000</strain>
    </source>
</reference>
<accession>A0A1I3EGF3</accession>
<dbReference type="AlphaFoldDB" id="A0A1I3EGF3"/>
<organism evidence="2 3">
    <name type="scientific">Halpernia frigidisoli</name>
    <dbReference type="NCBI Taxonomy" id="1125876"/>
    <lineage>
        <taxon>Bacteria</taxon>
        <taxon>Pseudomonadati</taxon>
        <taxon>Bacteroidota</taxon>
        <taxon>Flavobacteriia</taxon>
        <taxon>Flavobacteriales</taxon>
        <taxon>Weeksellaceae</taxon>
        <taxon>Chryseobacterium group</taxon>
        <taxon>Halpernia</taxon>
    </lineage>
</organism>
<dbReference type="OrthoDB" id="9936587at2"/>
<evidence type="ECO:0000256" key="1">
    <source>
        <dbReference type="SAM" id="Phobius"/>
    </source>
</evidence>
<feature type="transmembrane region" description="Helical" evidence="1">
    <location>
        <begin position="27"/>
        <end position="44"/>
    </location>
</feature>